<evidence type="ECO:0000256" key="7">
    <source>
        <dbReference type="SAM" id="MobiDB-lite"/>
    </source>
</evidence>
<evidence type="ECO:0000256" key="6">
    <source>
        <dbReference type="ARBA" id="ARBA00023136"/>
    </source>
</evidence>
<evidence type="ECO:0000256" key="4">
    <source>
        <dbReference type="ARBA" id="ARBA00022692"/>
    </source>
</evidence>
<feature type="region of interest" description="Disordered" evidence="7">
    <location>
        <begin position="236"/>
        <end position="294"/>
    </location>
</feature>
<evidence type="ECO:0000256" key="1">
    <source>
        <dbReference type="ARBA" id="ARBA00004141"/>
    </source>
</evidence>
<name>A0AAV7YTM0_9EUKA</name>
<proteinExistence type="predicted"/>
<gene>
    <name evidence="9" type="ORF">M0812_22093</name>
</gene>
<evidence type="ECO:0000313" key="9">
    <source>
        <dbReference type="EMBL" id="KAJ3433141.1"/>
    </source>
</evidence>
<feature type="transmembrane region" description="Helical" evidence="8">
    <location>
        <begin position="146"/>
        <end position="170"/>
    </location>
</feature>
<keyword evidence="3" id="KW-1003">Cell membrane</keyword>
<feature type="compositionally biased region" description="Polar residues" evidence="7">
    <location>
        <begin position="283"/>
        <end position="294"/>
    </location>
</feature>
<feature type="transmembrane region" description="Helical" evidence="8">
    <location>
        <begin position="313"/>
        <end position="333"/>
    </location>
</feature>
<keyword evidence="2" id="KW-0813">Transport</keyword>
<dbReference type="GO" id="GO:0016020">
    <property type="term" value="C:membrane"/>
    <property type="evidence" value="ECO:0007669"/>
    <property type="project" value="UniProtKB-SubCell"/>
</dbReference>
<comment type="subcellular location">
    <subcellularLocation>
        <location evidence="1">Membrane</location>
        <topology evidence="1">Multi-pass membrane protein</topology>
    </subcellularLocation>
</comment>
<feature type="transmembrane region" description="Helical" evidence="8">
    <location>
        <begin position="375"/>
        <end position="399"/>
    </location>
</feature>
<feature type="transmembrane region" description="Helical" evidence="8">
    <location>
        <begin position="345"/>
        <end position="363"/>
    </location>
</feature>
<feature type="compositionally biased region" description="Basic and acidic residues" evidence="7">
    <location>
        <begin position="245"/>
        <end position="267"/>
    </location>
</feature>
<evidence type="ECO:0000313" key="10">
    <source>
        <dbReference type="Proteomes" id="UP001146793"/>
    </source>
</evidence>
<keyword evidence="4 8" id="KW-0812">Transmembrane</keyword>
<keyword evidence="6 8" id="KW-0472">Membrane</keyword>
<dbReference type="Proteomes" id="UP001146793">
    <property type="component" value="Unassembled WGS sequence"/>
</dbReference>
<evidence type="ECO:0000256" key="5">
    <source>
        <dbReference type="ARBA" id="ARBA00022989"/>
    </source>
</evidence>
<dbReference type="PANTHER" id="PTHR36838">
    <property type="entry name" value="AUXIN EFFLUX CARRIER FAMILY PROTEIN"/>
    <property type="match status" value="1"/>
</dbReference>
<reference evidence="9" key="1">
    <citation type="submission" date="2022-08" db="EMBL/GenBank/DDBJ databases">
        <title>Novel sulphate-reducing endosymbionts in the free-living metamonad Anaeramoeba.</title>
        <authorList>
            <person name="Jerlstrom-Hultqvist J."/>
            <person name="Cepicka I."/>
            <person name="Gallot-Lavallee L."/>
            <person name="Salas-Leiva D."/>
            <person name="Curtis B.A."/>
            <person name="Zahonova K."/>
            <person name="Pipaliya S."/>
            <person name="Dacks J."/>
            <person name="Roger A.J."/>
        </authorList>
    </citation>
    <scope>NUCLEOTIDE SEQUENCE</scope>
    <source>
        <strain evidence="9">Busselton2</strain>
    </source>
</reference>
<protein>
    <submittedName>
        <fullName evidence="9">Auxin efflux carrier component 1b-related</fullName>
    </submittedName>
</protein>
<evidence type="ECO:0000256" key="3">
    <source>
        <dbReference type="ARBA" id="ARBA00022475"/>
    </source>
</evidence>
<sequence length="425" mass="47999">MNKNKSQFCQLCKINKDLDIIEDLDHFLWNCPAYENNRKIWISELEKNNFSLILNNNNIYNIINKQDSISLLALALDDTPPEYTGGEKIAFLIIRFKLIINEAFKNIIYDTHVYKYKLSHVYIYILLINIKGIPIMDSIFPKSFLIYPILASLPLTFLQMPFMIVICEIIEAKREIKRKMETDIGDVNSSSSTPPNKKHKTSTNGSVFESLSQNNKHKISENKKILVENGQEGFELEEVDYNNDDSDKCKDKSKDIKSDGDSDRGSDSHIGGGSNSDNSNGNKKQSTSAQKNDNQFEIPDLKNKIFKLTLKRVFMNPVLISVIIGFIYSSSGLPFPEVLAKPAQTLSNMVLPLAMITIGMFVYQHKIISCSWKTMLMFVSIKSFLVPFVSLSAFLLFGIKGDTGKAAFLLSVMPAGISTFQFGTE</sequence>
<dbReference type="PANTHER" id="PTHR36838:SF3">
    <property type="entry name" value="TRANSPORTER AUXIN EFFLUX CARRIER EC FAMILY"/>
    <property type="match status" value="1"/>
</dbReference>
<keyword evidence="5 8" id="KW-1133">Transmembrane helix</keyword>
<organism evidence="9 10">
    <name type="scientific">Anaeramoeba flamelloides</name>
    <dbReference type="NCBI Taxonomy" id="1746091"/>
    <lineage>
        <taxon>Eukaryota</taxon>
        <taxon>Metamonada</taxon>
        <taxon>Anaeramoebidae</taxon>
        <taxon>Anaeramoeba</taxon>
    </lineage>
</organism>
<dbReference type="AlphaFoldDB" id="A0AAV7YTM0"/>
<comment type="caution">
    <text evidence="9">The sequence shown here is derived from an EMBL/GenBank/DDBJ whole genome shotgun (WGS) entry which is preliminary data.</text>
</comment>
<accession>A0AAV7YTM0</accession>
<feature type="region of interest" description="Disordered" evidence="7">
    <location>
        <begin position="183"/>
        <end position="209"/>
    </location>
</feature>
<evidence type="ECO:0000256" key="8">
    <source>
        <dbReference type="SAM" id="Phobius"/>
    </source>
</evidence>
<dbReference type="GO" id="GO:0055085">
    <property type="term" value="P:transmembrane transport"/>
    <property type="evidence" value="ECO:0007669"/>
    <property type="project" value="InterPro"/>
</dbReference>
<dbReference type="InterPro" id="IPR004776">
    <property type="entry name" value="Mem_transp_PIN-like"/>
</dbReference>
<evidence type="ECO:0000256" key="2">
    <source>
        <dbReference type="ARBA" id="ARBA00022448"/>
    </source>
</evidence>
<dbReference type="EMBL" id="JANTQA010000047">
    <property type="protein sequence ID" value="KAJ3433141.1"/>
    <property type="molecule type" value="Genomic_DNA"/>
</dbReference>
<dbReference type="Pfam" id="PF03547">
    <property type="entry name" value="Mem_trans"/>
    <property type="match status" value="1"/>
</dbReference>
<feature type="transmembrane region" description="Helical" evidence="8">
    <location>
        <begin position="121"/>
        <end position="140"/>
    </location>
</feature>